<sequence>MMFRSTIILILLLSSFSGARSQTDSAKVYPNFRFSDGIYLTFDDFKNNRPVYTNFEIKYRNGSTYLYIMCADSSRDYDCEVKQPWGYCQNSNVFIHQGYGDNYFRLQVIGALIHYFVIEMQYYDPSFPDPFNPYSTSPNRRITNRELVMEWETGRRFEFCYKNFKVFLGENDPEMLQQLESSKKKRKMIYYFMLQYNSKHPVYIKQN</sequence>
<dbReference type="EMBL" id="VSSQ01002633">
    <property type="protein sequence ID" value="MPM16552.1"/>
    <property type="molecule type" value="Genomic_DNA"/>
</dbReference>
<name>A0A644XK35_9ZZZZ</name>
<evidence type="ECO:0000313" key="1">
    <source>
        <dbReference type="EMBL" id="MPM16552.1"/>
    </source>
</evidence>
<comment type="caution">
    <text evidence="1">The sequence shown here is derived from an EMBL/GenBank/DDBJ whole genome shotgun (WGS) entry which is preliminary data.</text>
</comment>
<protein>
    <submittedName>
        <fullName evidence="1">Uncharacterized protein</fullName>
    </submittedName>
</protein>
<proteinExistence type="predicted"/>
<gene>
    <name evidence="1" type="ORF">SDC9_62933</name>
</gene>
<accession>A0A644XK35</accession>
<organism evidence="1">
    <name type="scientific">bioreactor metagenome</name>
    <dbReference type="NCBI Taxonomy" id="1076179"/>
    <lineage>
        <taxon>unclassified sequences</taxon>
        <taxon>metagenomes</taxon>
        <taxon>ecological metagenomes</taxon>
    </lineage>
</organism>
<dbReference type="AlphaFoldDB" id="A0A644XK35"/>
<reference evidence="1" key="1">
    <citation type="submission" date="2019-08" db="EMBL/GenBank/DDBJ databases">
        <authorList>
            <person name="Kucharzyk K."/>
            <person name="Murdoch R.W."/>
            <person name="Higgins S."/>
            <person name="Loffler F."/>
        </authorList>
    </citation>
    <scope>NUCLEOTIDE SEQUENCE</scope>
</reference>